<protein>
    <submittedName>
        <fullName evidence="3">Hemin-binding periplasmic protein HmuT</fullName>
    </submittedName>
</protein>
<dbReference type="SUPFAM" id="SSF53807">
    <property type="entry name" value="Helical backbone' metal receptor"/>
    <property type="match status" value="1"/>
</dbReference>
<evidence type="ECO:0000313" key="4">
    <source>
        <dbReference type="Proteomes" id="UP000441399"/>
    </source>
</evidence>
<dbReference type="InterPro" id="IPR050902">
    <property type="entry name" value="ABC_Transporter_SBP"/>
</dbReference>
<reference evidence="3 4" key="1">
    <citation type="submission" date="2019-11" db="EMBL/GenBank/DDBJ databases">
        <authorList>
            <person name="Holert J."/>
        </authorList>
    </citation>
    <scope>NUCLEOTIDE SEQUENCE [LARGE SCALE GENOMIC DNA]</scope>
    <source>
        <strain evidence="3">SB11_3</strain>
    </source>
</reference>
<organism evidence="3 4">
    <name type="scientific">BD1-7 clade bacterium</name>
    <dbReference type="NCBI Taxonomy" id="2029982"/>
    <lineage>
        <taxon>Bacteria</taxon>
        <taxon>Pseudomonadati</taxon>
        <taxon>Pseudomonadota</taxon>
        <taxon>Gammaproteobacteria</taxon>
        <taxon>Cellvibrionales</taxon>
        <taxon>Spongiibacteraceae</taxon>
        <taxon>BD1-7 clade</taxon>
    </lineage>
</organism>
<evidence type="ECO:0000259" key="2">
    <source>
        <dbReference type="PROSITE" id="PS50983"/>
    </source>
</evidence>
<gene>
    <name evidence="3" type="primary">hmuT</name>
    <name evidence="3" type="ORF">OPDIPICF_00017</name>
</gene>
<dbReference type="EMBL" id="CACSIO010000001">
    <property type="protein sequence ID" value="CAA0078603.1"/>
    <property type="molecule type" value="Genomic_DNA"/>
</dbReference>
<name>A0A5S9MPK0_9GAMM</name>
<dbReference type="PROSITE" id="PS50983">
    <property type="entry name" value="FE_B12_PBP"/>
    <property type="match status" value="1"/>
</dbReference>
<feature type="chain" id="PRO_5024824611" evidence="1">
    <location>
        <begin position="19"/>
        <end position="279"/>
    </location>
</feature>
<dbReference type="InterPro" id="IPR002491">
    <property type="entry name" value="ABC_transptr_periplasmic_BD"/>
</dbReference>
<dbReference type="PANTHER" id="PTHR30535">
    <property type="entry name" value="VITAMIN B12-BINDING PROTEIN"/>
    <property type="match status" value="1"/>
</dbReference>
<dbReference type="PANTHER" id="PTHR30535:SF4">
    <property type="entry name" value="HEMIN-BINDING PERIPLASMIC PROTEIN HMUT"/>
    <property type="match status" value="1"/>
</dbReference>
<dbReference type="Gene3D" id="3.40.50.1980">
    <property type="entry name" value="Nitrogenase molybdenum iron protein domain"/>
    <property type="match status" value="2"/>
</dbReference>
<proteinExistence type="predicted"/>
<accession>A0A5S9MPK0</accession>
<keyword evidence="4" id="KW-1185">Reference proteome</keyword>
<dbReference type="Pfam" id="PF01497">
    <property type="entry name" value="Peripla_BP_2"/>
    <property type="match status" value="1"/>
</dbReference>
<dbReference type="OrthoDB" id="9797736at2"/>
<sequence>MIRFLVLTLALLSQWSIAAEPSAQRLVVVDGSLTEIVYALGAEDQLVAVDTTSVYPEPATGLPNVGYMRALSVEGVLSLRPQKLIASSDAGPPPVLAQLRQSGLDVTTIKIDASVDGLYSKIDEVAAQVGKTAQADQLKQSIAEQLVPVMQTVAAHQGKEHPSALVFLGMQGNQFMVAGQHTKAQALLDLLEIDNAAPSIHGYKPFSQESVLSADADIIIIASHAGQRPETLANRFAYTRAAKNNKVMVVDSALLLGFGPRLPQALMQVADVAYGKTAK</sequence>
<feature type="signal peptide" evidence="1">
    <location>
        <begin position="1"/>
        <end position="18"/>
    </location>
</feature>
<keyword evidence="1" id="KW-0732">Signal</keyword>
<dbReference type="Proteomes" id="UP000441399">
    <property type="component" value="Unassembled WGS sequence"/>
</dbReference>
<evidence type="ECO:0000256" key="1">
    <source>
        <dbReference type="SAM" id="SignalP"/>
    </source>
</evidence>
<evidence type="ECO:0000313" key="3">
    <source>
        <dbReference type="EMBL" id="CAA0078603.1"/>
    </source>
</evidence>
<dbReference type="AlphaFoldDB" id="A0A5S9MPK0"/>
<feature type="domain" description="Fe/B12 periplasmic-binding" evidence="2">
    <location>
        <begin position="25"/>
        <end position="277"/>
    </location>
</feature>